<dbReference type="GO" id="GO:0007040">
    <property type="term" value="P:lysosome organization"/>
    <property type="evidence" value="ECO:0007669"/>
    <property type="project" value="Ensembl"/>
</dbReference>
<evidence type="ECO:0000256" key="1">
    <source>
        <dbReference type="SAM" id="MobiDB-lite"/>
    </source>
</evidence>
<dbReference type="Pfam" id="PF19033">
    <property type="entry name" value="Intu_longin_3"/>
    <property type="match status" value="1"/>
</dbReference>
<dbReference type="Proteomes" id="UP000694385">
    <property type="component" value="Unassembled WGS sequence"/>
</dbReference>
<dbReference type="PANTHER" id="PTHR14407:SF9">
    <property type="entry name" value="BLOC-3 COMPLEX MEMBER HPS4"/>
    <property type="match status" value="1"/>
</dbReference>
<reference evidence="4" key="2">
    <citation type="submission" date="2025-09" db="UniProtKB">
        <authorList>
            <consortium name="Ensembl"/>
        </authorList>
    </citation>
    <scope>IDENTIFICATION</scope>
</reference>
<reference evidence="4" key="1">
    <citation type="submission" date="2025-08" db="UniProtKB">
        <authorList>
            <consortium name="Ensembl"/>
        </authorList>
    </citation>
    <scope>IDENTIFICATION</scope>
</reference>
<feature type="domain" description="CCZ1/INTU/HPS4 third Longin" evidence="3">
    <location>
        <begin position="562"/>
        <end position="660"/>
    </location>
</feature>
<dbReference type="GO" id="GO:0005085">
    <property type="term" value="F:guanyl-nucleotide exchange factor activity"/>
    <property type="evidence" value="ECO:0007669"/>
    <property type="project" value="Ensembl"/>
</dbReference>
<dbReference type="GO" id="GO:0005765">
    <property type="term" value="C:lysosomal membrane"/>
    <property type="evidence" value="ECO:0007669"/>
    <property type="project" value="TreeGrafter"/>
</dbReference>
<dbReference type="GO" id="GO:0006605">
    <property type="term" value="P:protein targeting"/>
    <property type="evidence" value="ECO:0007669"/>
    <property type="project" value="Ensembl"/>
</dbReference>
<name>A0A8C5P1H0_JACJA</name>
<dbReference type="GO" id="GO:0016192">
    <property type="term" value="P:vesicle-mediated transport"/>
    <property type="evidence" value="ECO:0007669"/>
    <property type="project" value="InterPro"/>
</dbReference>
<dbReference type="OMA" id="YACCSPV"/>
<evidence type="ECO:0000259" key="3">
    <source>
        <dbReference type="Pfam" id="PF19033"/>
    </source>
</evidence>
<dbReference type="GO" id="GO:0007596">
    <property type="term" value="P:blood coagulation"/>
    <property type="evidence" value="ECO:0007669"/>
    <property type="project" value="Ensembl"/>
</dbReference>
<dbReference type="InterPro" id="IPR043987">
    <property type="entry name" value="CCZ1/INTU/HSP4_longin_1"/>
</dbReference>
<protein>
    <submittedName>
        <fullName evidence="4">HPS4, biogenesis of lysosomal organelles complex 3 subunit 2</fullName>
    </submittedName>
</protein>
<dbReference type="GO" id="GO:0050821">
    <property type="term" value="P:protein stabilization"/>
    <property type="evidence" value="ECO:0007669"/>
    <property type="project" value="Ensembl"/>
</dbReference>
<gene>
    <name evidence="4" type="primary">Hps4</name>
</gene>
<dbReference type="GO" id="GO:0042803">
    <property type="term" value="F:protein homodimerization activity"/>
    <property type="evidence" value="ECO:0007669"/>
    <property type="project" value="Ensembl"/>
</dbReference>
<sequence length="670" mass="72214">MATFIPPEIKPASWLNYFFLYDGSKVQEEGDPTRAGICYFYPSQTLLDQQELLCGQLAGVVRCVSDISGSPPSLIRLRKLKFAIKVEGDHLWGLGCAVELADVSCTRLLEQLAGLFTFYNGPVSLAYKNRSREELSSQWDTFISQVLGSTSELHRTFSALCNLDHTKVEPLLLLKAALLLQTCQRAPHVLAGCILYKGLIVSSQLPPSLTSKLLLHPVEADRKIPGACWPAQLIRTALPPNVWITPVFLSKEEASSLQEFQVERVTRLQDGSFQHPPWGQSTSVPAENATWTSATPLEPMSPDRAWPSGSGENGLLSGHEEKRVGSAWNQTSGLSAWLQKEPAFSQEELDLSAIHIPETVCALGSRGHCCEESASVTCHPASMPPEDTGSCLSPCPFERMPKNGALEQHIALPGTSGHAPVPGADHTRRSSRPVAVPLQGLGPTGRAHSVGQRGDGGHRSSAALALACASHLATTQGHGPPADTLDSEPAPVGPPLGLVPMNLYTHSVKGLVLSLLAEEPLLGDAAAIEEVYHSSLASLNGLEVHLEETLPGDDACPASHASSYNFTHYDRIQRVLTANLPQVAASQDRRFLQAVSLMHSDFAQLPTLYEMTARNASTAVYACCSPARETFFQQRAPAARSSGFPNPQDCAFHLAGRAKQELLKHGVSLL</sequence>
<dbReference type="GO" id="GO:0030318">
    <property type="term" value="P:melanocyte differentiation"/>
    <property type="evidence" value="ECO:0007669"/>
    <property type="project" value="Ensembl"/>
</dbReference>
<evidence type="ECO:0000313" key="5">
    <source>
        <dbReference type="Proteomes" id="UP000694385"/>
    </source>
</evidence>
<organism evidence="4 5">
    <name type="scientific">Jaculus jaculus</name>
    <name type="common">Lesser Egyptian jerboa</name>
    <dbReference type="NCBI Taxonomy" id="51337"/>
    <lineage>
        <taxon>Eukaryota</taxon>
        <taxon>Metazoa</taxon>
        <taxon>Chordata</taxon>
        <taxon>Craniata</taxon>
        <taxon>Vertebrata</taxon>
        <taxon>Euteleostomi</taxon>
        <taxon>Mammalia</taxon>
        <taxon>Eutheria</taxon>
        <taxon>Euarchontoglires</taxon>
        <taxon>Glires</taxon>
        <taxon>Rodentia</taxon>
        <taxon>Myomorpha</taxon>
        <taxon>Dipodoidea</taxon>
        <taxon>Dipodidae</taxon>
        <taxon>Dipodinae</taxon>
        <taxon>Jaculus</taxon>
    </lineage>
</organism>
<dbReference type="Pfam" id="PF19031">
    <property type="entry name" value="Intu_longin_1"/>
    <property type="match status" value="1"/>
</dbReference>
<evidence type="ECO:0000259" key="2">
    <source>
        <dbReference type="Pfam" id="PF19031"/>
    </source>
</evidence>
<evidence type="ECO:0000313" key="4">
    <source>
        <dbReference type="Ensembl" id="ENSJJAP00000015201.1"/>
    </source>
</evidence>
<proteinExistence type="predicted"/>
<dbReference type="InterPro" id="IPR026091">
    <property type="entry name" value="HPS4"/>
</dbReference>
<dbReference type="Ensembl" id="ENSJJAT00000021705.1">
    <property type="protein sequence ID" value="ENSJJAP00000015201.1"/>
    <property type="gene ID" value="ENSJJAG00000017425.1"/>
</dbReference>
<keyword evidence="5" id="KW-1185">Reference proteome</keyword>
<dbReference type="AlphaFoldDB" id="A0A8C5P1H0"/>
<feature type="domain" description="CCZ1/INTU/HSP4 first Longin" evidence="2">
    <location>
        <begin position="15"/>
        <end position="121"/>
    </location>
</feature>
<dbReference type="GO" id="GO:1903232">
    <property type="term" value="P:melanosome assembly"/>
    <property type="evidence" value="ECO:0007669"/>
    <property type="project" value="Ensembl"/>
</dbReference>
<feature type="region of interest" description="Disordered" evidence="1">
    <location>
        <begin position="435"/>
        <end position="458"/>
    </location>
</feature>
<dbReference type="GO" id="GO:0042470">
    <property type="term" value="C:melanosome"/>
    <property type="evidence" value="ECO:0007669"/>
    <property type="project" value="Ensembl"/>
</dbReference>
<dbReference type="GeneTree" id="ENSGT00390000007349"/>
<dbReference type="InterPro" id="IPR043989">
    <property type="entry name" value="CCZ1/INTU/HSP4_longin_3"/>
</dbReference>
<dbReference type="GO" id="GO:0042827">
    <property type="term" value="C:platelet dense granule"/>
    <property type="evidence" value="ECO:0007669"/>
    <property type="project" value="Ensembl"/>
</dbReference>
<accession>A0A8C5P1H0</accession>
<dbReference type="GO" id="GO:0031085">
    <property type="term" value="C:BLOC-3 complex"/>
    <property type="evidence" value="ECO:0007669"/>
    <property type="project" value="Ensembl"/>
</dbReference>
<dbReference type="GO" id="GO:0031267">
    <property type="term" value="F:small GTPase binding"/>
    <property type="evidence" value="ECO:0007669"/>
    <property type="project" value="Ensembl"/>
</dbReference>
<dbReference type="PANTHER" id="PTHR14407">
    <property type="entry name" value="HERMANSKY-PUDLAK SYNDROME 4 PROTEIN LIGHT-EAR PROTEIN-RELATED"/>
    <property type="match status" value="1"/>
</dbReference>